<protein>
    <submittedName>
        <fullName evidence="1">Spore coat protein</fullName>
    </submittedName>
</protein>
<dbReference type="Pfam" id="PF07875">
    <property type="entry name" value="Coat_F"/>
    <property type="match status" value="1"/>
</dbReference>
<keyword evidence="1" id="KW-0167">Capsid protein</keyword>
<organism evidence="1 2">
    <name type="scientific">Paenibacillus mendelii</name>
    <dbReference type="NCBI Taxonomy" id="206163"/>
    <lineage>
        <taxon>Bacteria</taxon>
        <taxon>Bacillati</taxon>
        <taxon>Bacillota</taxon>
        <taxon>Bacilli</taxon>
        <taxon>Bacillales</taxon>
        <taxon>Paenibacillaceae</taxon>
        <taxon>Paenibacillus</taxon>
    </lineage>
</organism>
<dbReference type="EMBL" id="JBHLVF010000017">
    <property type="protein sequence ID" value="MFC0392293.1"/>
    <property type="molecule type" value="Genomic_DNA"/>
</dbReference>
<dbReference type="Gene3D" id="1.20.1260.10">
    <property type="match status" value="1"/>
</dbReference>
<dbReference type="RefSeq" id="WP_204819400.1">
    <property type="nucleotide sequence ID" value="NZ_JANHOF010000003.1"/>
</dbReference>
<comment type="caution">
    <text evidence="1">The sequence shown here is derived from an EMBL/GenBank/DDBJ whole genome shotgun (WGS) entry which is preliminary data.</text>
</comment>
<evidence type="ECO:0000313" key="1">
    <source>
        <dbReference type="EMBL" id="MFC0392293.1"/>
    </source>
</evidence>
<reference evidence="1 2" key="1">
    <citation type="submission" date="2024-09" db="EMBL/GenBank/DDBJ databases">
        <authorList>
            <person name="Sun Q."/>
            <person name="Mori K."/>
        </authorList>
    </citation>
    <scope>NUCLEOTIDE SEQUENCE [LARGE SCALE GENOMIC DNA]</scope>
    <source>
        <strain evidence="1 2">CCM 4839</strain>
    </source>
</reference>
<dbReference type="InterPro" id="IPR012347">
    <property type="entry name" value="Ferritin-like"/>
</dbReference>
<accession>A0ABV6JCE7</accession>
<proteinExistence type="predicted"/>
<gene>
    <name evidence="1" type="ORF">ACFFJ8_13050</name>
</gene>
<keyword evidence="1" id="KW-0946">Virion</keyword>
<sequence>MNQQQSQQQPVSIQTLLPDHDMAYTVLADLKRVVREYATAATESSCQQIRQMFTQLTNDTLRMQGDLYNVMQQQGMYSTASPALRQEVDKQLQQQQQTQQKAQQHLQQIGLAGGQQNQQFQAYQQPQSQQQYQQ</sequence>
<dbReference type="InterPro" id="IPR012851">
    <property type="entry name" value="Spore_coat_CotF-like"/>
</dbReference>
<evidence type="ECO:0000313" key="2">
    <source>
        <dbReference type="Proteomes" id="UP001589818"/>
    </source>
</evidence>
<name>A0ABV6JCE7_9BACL</name>
<keyword evidence="2" id="KW-1185">Reference proteome</keyword>
<dbReference type="Proteomes" id="UP001589818">
    <property type="component" value="Unassembled WGS sequence"/>
</dbReference>